<name>A0A1X9SG55_9CAUD</name>
<evidence type="ECO:0000313" key="1">
    <source>
        <dbReference type="EMBL" id="ARQ95115.1"/>
    </source>
</evidence>
<proteinExistence type="predicted"/>
<reference evidence="2" key="1">
    <citation type="submission" date="2017-04" db="EMBL/GenBank/DDBJ databases">
        <authorList>
            <person name="Abille Z."/>
            <person name="Afsharjavan R."/>
            <person name="Alms C.E."/>
            <person name="Anil A."/>
            <person name="Azuma E.A."/>
            <person name="Boateng D."/>
            <person name="Bowden K.V."/>
            <person name="Bui Q."/>
            <person name="Callaghan K.D."/>
            <person name="Canova P.N."/>
            <person name="Carter A.-G.V."/>
            <person name="Carty B."/>
            <person name="Choudhary A."/>
            <person name="Chugh K."/>
            <person name="Clark C.B."/>
            <person name="Clark J."/>
            <person name="Cortez R."/>
            <person name="Dalwadi R.M."/>
            <person name="Daou G."/>
            <person name="Das M."/>
            <person name="Dasari S."/>
            <person name="Davis E.H."/>
            <person name="Defreitas N."/>
            <person name="Demirji J."/>
            <person name="Endres C."/>
            <person name="Fakhar S."/>
            <person name="Feeley N."/>
            <person name="Flores D.C."/>
            <person name="Fowler A.R."/>
            <person name="George T."/>
            <person name="Greis H.L."/>
            <person name="Groleau D.L."/>
            <person name="Gulati J.K."/>
            <person name="Guzman W."/>
            <person name="Hallworth A.N."/>
            <person name="Hariri A."/>
            <person name="Haya V.N."/>
            <person name="Hoffman A.K."/>
            <person name="Horne B."/>
            <person name="Howard T."/>
            <person name="Iglesia A.J."/>
            <person name="Ijezie O.D."/>
            <person name="Incognito N.A."/>
            <person name="Inen J.A."/>
            <person name="Jaiswal A."/>
            <person name="Jezek R.A."/>
            <person name="Kawa A.C."/>
            <person name="Khan F."/>
            <person name="Khin A.C."/>
            <person name="Knapo J."/>
            <person name="Kong A.S."/>
            <person name="Le B.Q."/>
            <person name="Le Q.M."/>
            <person name="Le T.-H.M."/>
            <person name="Lee M."/>
            <person name="Lockwood J.L."/>
            <person name="Loto-Rojas G.S."/>
            <person name="Mantzavinos A."/>
            <person name="Martinez D.R."/>
            <person name="Meadows A.R."/>
            <person name="Mehr S."/>
            <person name="Mellon M.N."/>
            <person name="Memon S."/>
            <person name="Miller B."/>
            <person name="Min S."/>
            <person name="Mitchell L.M."/>
            <person name="Mohamed I.R."/>
            <person name="Mohammed F.O."/>
            <person name="More S."/>
            <person name="Muntaha S."/>
            <person name="Nadeem I."/>
            <person name="Ndjeumen-Njinguet A.S."/>
            <person name="Ng P."/>
            <person name="Ngu V.E."/>
            <person name="Nguyen B.N."/>
            <person name="OHern C.T."/>
            <person name="Oboh U.S."/>
            <person name="Pagano C.W."/>
            <person name="Panakal P.R."/>
            <person name="Park D.A."/>
            <person name="Parsana D."/>
            <person name="Patel P."/>
            <person name="Patel V.S."/>
            <person name="Patwardhan V.M."/>
            <person name="Pawar S.D."/>
            <person name="Payne V.R."/>
            <person name="Petricel I.M."/>
            <person name="Phillips C."/>
            <person name="Puglisi K.M."/>
            <person name="Ramaprasad G."/>
            <person name="Raza A.S."/>
            <person name="Rivera-Oven A.G."/>
            <person name="Robins E."/>
            <person name="Roeun D.C."/>
            <person name="Rostovtseva N."/>
            <person name="Sadat M."/>
            <person name="Seas A."/>
            <person name="So E.J."/>
            <person name="Sogbesan C."/>
            <person name="Strumsky L.A."/>
            <person name="Sun J.L."/>
            <person name="Sutherland H.J."/>
            <person name="Tchakounte I."/>
            <person name="Tewell J.R."/>
            <person name="Thapa D.J."/>
            <person name="Tkach Y."/>
            <person name="Tran C.D."/>
            <person name="Tran V."/>
            <person name="Vithayathil T."/>
            <person name="Vivekanandan A."/>
            <person name="Wang S.R."/>
            <person name="White E."/>
            <person name="Yang A.L."/>
            <person name="Ye D.T."/>
            <person name="Yirenkyi M."/>
            <person name="Zarb J.S."/>
            <person name="Zhang S."/>
            <person name="Zhou M.T."/>
            <person name="Cao A."/>
            <person name="Nguyen K.M."/>
            <person name="Patel K."/>
            <person name="Patel P."/>
            <person name="Pennington E."/>
            <person name="Sendze O."/>
            <person name="Zahangir S."/>
            <person name="Correa-Mendez M."/>
            <person name="Fabian M.F."/>
            <person name="Liu S."/>
            <person name="Jethmalani Y."/>
            <person name="Nunn R."/>
            <person name="Prakash A."/>
            <person name="Louise T."/>
            <person name="Russell D.A."/>
            <person name="Hatfull G.F."/>
            <person name="Erill I."/>
            <person name="Caruso S.M."/>
        </authorList>
    </citation>
    <scope>NUCLEOTIDE SEQUENCE [LARGE SCALE GENOMIC DNA]</scope>
</reference>
<evidence type="ECO:0000313" key="2">
    <source>
        <dbReference type="Proteomes" id="UP000222741"/>
    </source>
</evidence>
<accession>A0A1X9SG55</accession>
<sequence>MKLKHGDKYKHKSTGKVYNLNEDYNGLWYLSRSLVGGLAKTLSSTEQEMVDIIDKWYEKHKEGNDKVFMKELPITKKANKKYKKIITREQYSITAAISHEELGWFVDRIKALETELVKIKKEMA</sequence>
<protein>
    <submittedName>
        <fullName evidence="1">Uncharacterized protein</fullName>
    </submittedName>
</protein>
<gene>
    <name evidence="1" type="ORF">FLAPJACK_188</name>
</gene>
<dbReference type="Proteomes" id="UP000222741">
    <property type="component" value="Segment"/>
</dbReference>
<dbReference type="EMBL" id="KY888882">
    <property type="protein sequence ID" value="ARQ95115.1"/>
    <property type="molecule type" value="Genomic_DNA"/>
</dbReference>
<organism evidence="1 2">
    <name type="scientific">Bacillus phage Flapjack</name>
    <dbReference type="NCBI Taxonomy" id="1983465"/>
    <lineage>
        <taxon>Viruses</taxon>
        <taxon>Duplodnaviria</taxon>
        <taxon>Heunggongvirae</taxon>
        <taxon>Uroviricota</taxon>
        <taxon>Caudoviricetes</taxon>
        <taxon>Herelleviridae</taxon>
        <taxon>Bastillevirinae</taxon>
        <taxon>Bequatrovirus</taxon>
        <taxon>Bequatrovirus spock</taxon>
    </lineage>
</organism>